<dbReference type="EMBL" id="BQNB010011325">
    <property type="protein sequence ID" value="GJS89107.1"/>
    <property type="molecule type" value="Genomic_DNA"/>
</dbReference>
<comment type="caution">
    <text evidence="3">The sequence shown here is derived from an EMBL/GenBank/DDBJ whole genome shotgun (WGS) entry which is preliminary data.</text>
</comment>
<evidence type="ECO:0000256" key="1">
    <source>
        <dbReference type="SAM" id="Coils"/>
    </source>
</evidence>
<feature type="region of interest" description="Disordered" evidence="2">
    <location>
        <begin position="1"/>
        <end position="37"/>
    </location>
</feature>
<proteinExistence type="predicted"/>
<keyword evidence="1" id="KW-0175">Coiled coil</keyword>
<reference evidence="3" key="2">
    <citation type="submission" date="2022-01" db="EMBL/GenBank/DDBJ databases">
        <authorList>
            <person name="Yamashiro T."/>
            <person name="Shiraishi A."/>
            <person name="Satake H."/>
            <person name="Nakayama K."/>
        </authorList>
    </citation>
    <scope>NUCLEOTIDE SEQUENCE</scope>
</reference>
<name>A0ABQ4ZIU6_9ASTR</name>
<sequence>MFRTTSLKISPTPPREPTPPRDESKGKGIATEEPPKDIMPFIEEGGLVPKMPNLKSFVLLEGTLSQEKFMAQLKEMKRLADLKEQEKKSEEELNKLLNPATLKAQALKWEEHEEKKAKILKEFNKCISERTNPLPITKISYVVNSSKTATMRITRDKDPLNLSLP</sequence>
<keyword evidence="4" id="KW-1185">Reference proteome</keyword>
<gene>
    <name evidence="3" type="ORF">Tco_0771743</name>
</gene>
<accession>A0ABQ4ZIU6</accession>
<dbReference type="Proteomes" id="UP001151760">
    <property type="component" value="Unassembled WGS sequence"/>
</dbReference>
<organism evidence="3 4">
    <name type="scientific">Tanacetum coccineum</name>
    <dbReference type="NCBI Taxonomy" id="301880"/>
    <lineage>
        <taxon>Eukaryota</taxon>
        <taxon>Viridiplantae</taxon>
        <taxon>Streptophyta</taxon>
        <taxon>Embryophyta</taxon>
        <taxon>Tracheophyta</taxon>
        <taxon>Spermatophyta</taxon>
        <taxon>Magnoliopsida</taxon>
        <taxon>eudicotyledons</taxon>
        <taxon>Gunneridae</taxon>
        <taxon>Pentapetalae</taxon>
        <taxon>asterids</taxon>
        <taxon>campanulids</taxon>
        <taxon>Asterales</taxon>
        <taxon>Asteraceae</taxon>
        <taxon>Asteroideae</taxon>
        <taxon>Anthemideae</taxon>
        <taxon>Anthemidinae</taxon>
        <taxon>Tanacetum</taxon>
    </lineage>
</organism>
<evidence type="ECO:0000313" key="3">
    <source>
        <dbReference type="EMBL" id="GJS89107.1"/>
    </source>
</evidence>
<evidence type="ECO:0000313" key="4">
    <source>
        <dbReference type="Proteomes" id="UP001151760"/>
    </source>
</evidence>
<protein>
    <submittedName>
        <fullName evidence="3">Uncharacterized protein</fullName>
    </submittedName>
</protein>
<reference evidence="3" key="1">
    <citation type="journal article" date="2022" name="Int. J. Mol. Sci.">
        <title>Draft Genome of Tanacetum Coccineum: Genomic Comparison of Closely Related Tanacetum-Family Plants.</title>
        <authorList>
            <person name="Yamashiro T."/>
            <person name="Shiraishi A."/>
            <person name="Nakayama K."/>
            <person name="Satake H."/>
        </authorList>
    </citation>
    <scope>NUCLEOTIDE SEQUENCE</scope>
</reference>
<evidence type="ECO:0000256" key="2">
    <source>
        <dbReference type="SAM" id="MobiDB-lite"/>
    </source>
</evidence>
<feature type="coiled-coil region" evidence="1">
    <location>
        <begin position="66"/>
        <end position="99"/>
    </location>
</feature>